<reference evidence="4" key="1">
    <citation type="journal article" date="2013" name="Nat. Commun.">
        <title>Whole-genome sequencing of Oryza brachyantha reveals mechanisms underlying Oryza genome evolution.</title>
        <authorList>
            <person name="Chen J."/>
            <person name="Huang Q."/>
            <person name="Gao D."/>
            <person name="Wang J."/>
            <person name="Lang Y."/>
            <person name="Liu T."/>
            <person name="Li B."/>
            <person name="Bai Z."/>
            <person name="Luis Goicoechea J."/>
            <person name="Liang C."/>
            <person name="Chen C."/>
            <person name="Zhang W."/>
            <person name="Sun S."/>
            <person name="Liao Y."/>
            <person name="Zhang X."/>
            <person name="Yang L."/>
            <person name="Song C."/>
            <person name="Wang M."/>
            <person name="Shi J."/>
            <person name="Liu G."/>
            <person name="Liu J."/>
            <person name="Zhou H."/>
            <person name="Zhou W."/>
            <person name="Yu Q."/>
            <person name="An N."/>
            <person name="Chen Y."/>
            <person name="Cai Q."/>
            <person name="Wang B."/>
            <person name="Liu B."/>
            <person name="Min J."/>
            <person name="Huang Y."/>
            <person name="Wu H."/>
            <person name="Li Z."/>
            <person name="Zhang Y."/>
            <person name="Yin Y."/>
            <person name="Song W."/>
            <person name="Jiang J."/>
            <person name="Jackson S.A."/>
            <person name="Wing R.A."/>
            <person name="Wang J."/>
            <person name="Chen M."/>
        </authorList>
    </citation>
    <scope>NUCLEOTIDE SEQUENCE [LARGE SCALE GENOMIC DNA]</scope>
    <source>
        <strain evidence="4">cv. IRGC 101232</strain>
    </source>
</reference>
<dbReference type="Gene3D" id="1.25.70.10">
    <property type="entry name" value="Transcription termination factor 3, mitochondrial"/>
    <property type="match status" value="2"/>
</dbReference>
<dbReference type="HOGENOM" id="CLU_034145_0_0_1"/>
<evidence type="ECO:0000313" key="4">
    <source>
        <dbReference type="EnsemblPlants" id="OB11G14850.1"/>
    </source>
</evidence>
<dbReference type="RefSeq" id="XP_006662809.1">
    <property type="nucleotide sequence ID" value="XM_006662746.3"/>
</dbReference>
<dbReference type="PANTHER" id="PTHR13068:SF102">
    <property type="entry name" value="OS11G0246100 PROTEIN"/>
    <property type="match status" value="1"/>
</dbReference>
<dbReference type="InterPro" id="IPR038538">
    <property type="entry name" value="MTERF_sf"/>
</dbReference>
<dbReference type="KEGG" id="obr:102717289"/>
<dbReference type="FunFam" id="1.25.70.10:FF:000001">
    <property type="entry name" value="Mitochondrial transcription termination factor-like"/>
    <property type="match status" value="1"/>
</dbReference>
<dbReference type="GO" id="GO:0006353">
    <property type="term" value="P:DNA-templated transcription termination"/>
    <property type="evidence" value="ECO:0007669"/>
    <property type="project" value="UniProtKB-KW"/>
</dbReference>
<evidence type="ECO:0000256" key="1">
    <source>
        <dbReference type="ARBA" id="ARBA00007692"/>
    </source>
</evidence>
<dbReference type="OrthoDB" id="2017321at2759"/>
<dbReference type="EnsemblPlants" id="OB11G14850.1">
    <property type="protein sequence ID" value="OB11G14850.1"/>
    <property type="gene ID" value="OB11G14850"/>
</dbReference>
<evidence type="ECO:0000256" key="2">
    <source>
        <dbReference type="ARBA" id="ARBA00022472"/>
    </source>
</evidence>
<evidence type="ECO:0000313" key="5">
    <source>
        <dbReference type="Proteomes" id="UP000006038"/>
    </source>
</evidence>
<proteinExistence type="inferred from homology"/>
<comment type="similarity">
    <text evidence="1">Belongs to the mTERF family.</text>
</comment>
<keyword evidence="3" id="KW-0809">Transit peptide</keyword>
<dbReference type="GeneID" id="102717289"/>
<keyword evidence="2" id="KW-0805">Transcription regulation</keyword>
<dbReference type="GO" id="GO:0003676">
    <property type="term" value="F:nucleic acid binding"/>
    <property type="evidence" value="ECO:0007669"/>
    <property type="project" value="InterPro"/>
</dbReference>
<name>J3N6P9_ORYBR</name>
<dbReference type="PANTHER" id="PTHR13068">
    <property type="entry name" value="CGI-12 PROTEIN-RELATED"/>
    <property type="match status" value="1"/>
</dbReference>
<dbReference type="SMART" id="SM00733">
    <property type="entry name" value="Mterf"/>
    <property type="match status" value="5"/>
</dbReference>
<dbReference type="Proteomes" id="UP000006038">
    <property type="component" value="Chromosome 11"/>
</dbReference>
<dbReference type="Pfam" id="PF02536">
    <property type="entry name" value="mTERF"/>
    <property type="match status" value="1"/>
</dbReference>
<organism evidence="4">
    <name type="scientific">Oryza brachyantha</name>
    <name type="common">malo sina</name>
    <dbReference type="NCBI Taxonomy" id="4533"/>
    <lineage>
        <taxon>Eukaryota</taxon>
        <taxon>Viridiplantae</taxon>
        <taxon>Streptophyta</taxon>
        <taxon>Embryophyta</taxon>
        <taxon>Tracheophyta</taxon>
        <taxon>Spermatophyta</taxon>
        <taxon>Magnoliopsida</taxon>
        <taxon>Liliopsida</taxon>
        <taxon>Poales</taxon>
        <taxon>Poaceae</taxon>
        <taxon>BOP clade</taxon>
        <taxon>Oryzoideae</taxon>
        <taxon>Oryzeae</taxon>
        <taxon>Oryzinae</taxon>
        <taxon>Oryza</taxon>
    </lineage>
</organism>
<gene>
    <name evidence="4" type="primary">LOC102717289</name>
</gene>
<keyword evidence="5" id="KW-1185">Reference proteome</keyword>
<dbReference type="InterPro" id="IPR003690">
    <property type="entry name" value="MTERF"/>
</dbReference>
<evidence type="ECO:0000256" key="3">
    <source>
        <dbReference type="ARBA" id="ARBA00022946"/>
    </source>
</evidence>
<reference evidence="4" key="2">
    <citation type="submission" date="2013-04" db="UniProtKB">
        <authorList>
            <consortium name="EnsemblPlants"/>
        </authorList>
    </citation>
    <scope>IDENTIFICATION</scope>
</reference>
<protein>
    <submittedName>
        <fullName evidence="4">Uncharacterized protein</fullName>
    </submittedName>
</protein>
<dbReference type="OMA" id="YIDSHQN"/>
<keyword evidence="2" id="KW-0804">Transcription</keyword>
<dbReference type="AlphaFoldDB" id="J3N6P9"/>
<keyword evidence="2" id="KW-0806">Transcription termination</keyword>
<sequence>MLHLRNHLLPLLRATFHASSYSYPPRLHRLLLSTASRPAAAGARFSVEEYLVGTCGLTAAQALMASEKLSRLKSASRPDAVVAVLSGVGLSRAELAAAVASDPMLLCAKADGIARRVASLRDRVGLSDPQIGSFLLAGGARSLRSGDIASKLEFWIPFSGSFDMLLRVVKGNYRIFTANIEKVVKPNVALLQECGLTVCDIVKMAGYASWVLTFSPKKVEALVQRAEELGVPRTSGVFKYTLGATGCITEGKATARMKFLSCTLGCSMDKLRPAVRRAPQILGLSEENLRSKIEFLVNKVALEPNYILQRPVLLSLSLVKRLAPRHYVLQVLAVKGLIKNDVDFYSSVCLVEEDFVARYIDGYKDAVPGLADVYAALRAGKLPVQLYPTSSD</sequence>
<dbReference type="eggNOG" id="KOG1267">
    <property type="taxonomic scope" value="Eukaryota"/>
</dbReference>
<accession>J3N6P9</accession>
<dbReference type="Gramene" id="OB11G14850.1">
    <property type="protein sequence ID" value="OB11G14850.1"/>
    <property type="gene ID" value="OB11G14850"/>
</dbReference>